<accession>A0ACC2MBY1</accession>
<sequence length="73" mass="8252">MAWMDHLCSPEALVKKKLAILQRWDPLQVAEAYGGSKLHLSSYLALPCSFLTWEPVDKTQRGGQVQVFFSESI</sequence>
<gene>
    <name evidence="1" type="ORF">MRB53_004696</name>
</gene>
<dbReference type="Proteomes" id="UP001234297">
    <property type="component" value="Chromosome 2"/>
</dbReference>
<comment type="caution">
    <text evidence="1">The sequence shown here is derived from an EMBL/GenBank/DDBJ whole genome shotgun (WGS) entry which is preliminary data.</text>
</comment>
<dbReference type="EMBL" id="CM056810">
    <property type="protein sequence ID" value="KAJ8642948.1"/>
    <property type="molecule type" value="Genomic_DNA"/>
</dbReference>
<proteinExistence type="predicted"/>
<evidence type="ECO:0000313" key="1">
    <source>
        <dbReference type="EMBL" id="KAJ8642948.1"/>
    </source>
</evidence>
<name>A0ACC2MBY1_PERAE</name>
<protein>
    <submittedName>
        <fullName evidence="1">Uncharacterized protein</fullName>
    </submittedName>
</protein>
<evidence type="ECO:0000313" key="2">
    <source>
        <dbReference type="Proteomes" id="UP001234297"/>
    </source>
</evidence>
<organism evidence="1 2">
    <name type="scientific">Persea americana</name>
    <name type="common">Avocado</name>
    <dbReference type="NCBI Taxonomy" id="3435"/>
    <lineage>
        <taxon>Eukaryota</taxon>
        <taxon>Viridiplantae</taxon>
        <taxon>Streptophyta</taxon>
        <taxon>Embryophyta</taxon>
        <taxon>Tracheophyta</taxon>
        <taxon>Spermatophyta</taxon>
        <taxon>Magnoliopsida</taxon>
        <taxon>Magnoliidae</taxon>
        <taxon>Laurales</taxon>
        <taxon>Lauraceae</taxon>
        <taxon>Persea</taxon>
    </lineage>
</organism>
<keyword evidence="2" id="KW-1185">Reference proteome</keyword>
<reference evidence="1 2" key="1">
    <citation type="journal article" date="2022" name="Hortic Res">
        <title>A haplotype resolved chromosomal level avocado genome allows analysis of novel avocado genes.</title>
        <authorList>
            <person name="Nath O."/>
            <person name="Fletcher S.J."/>
            <person name="Hayward A."/>
            <person name="Shaw L.M."/>
            <person name="Masouleh A.K."/>
            <person name="Furtado A."/>
            <person name="Henry R.J."/>
            <person name="Mitter N."/>
        </authorList>
    </citation>
    <scope>NUCLEOTIDE SEQUENCE [LARGE SCALE GENOMIC DNA]</scope>
    <source>
        <strain evidence="2">cv. Hass</strain>
    </source>
</reference>